<comment type="subcellular location">
    <subcellularLocation>
        <location evidence="7">Cytoplasm</location>
    </subcellularLocation>
</comment>
<organism evidence="8 9">
    <name type="scientific">Mycoplasmopsis fermentans (strain ATCC 19989 / NBRC 14854 / NCTC 10117 / PG18)</name>
    <name type="common">Mycoplasma fermentans</name>
    <dbReference type="NCBI Taxonomy" id="496833"/>
    <lineage>
        <taxon>Bacteria</taxon>
        <taxon>Bacillati</taxon>
        <taxon>Mycoplasmatota</taxon>
        <taxon>Mycoplasmoidales</taxon>
        <taxon>Metamycoplasmataceae</taxon>
        <taxon>Mycoplasmopsis</taxon>
    </lineage>
</organism>
<dbReference type="SUPFAM" id="SSF53335">
    <property type="entry name" value="S-adenosyl-L-methionine-dependent methyltransferases"/>
    <property type="match status" value="1"/>
</dbReference>
<dbReference type="Gene3D" id="1.10.150.170">
    <property type="entry name" value="Putative methyltransferase TM0872, insert domain"/>
    <property type="match status" value="1"/>
</dbReference>
<dbReference type="PANTHER" id="PTHR11265">
    <property type="entry name" value="S-ADENOSYL-METHYLTRANSFERASE MRAW"/>
    <property type="match status" value="1"/>
</dbReference>
<dbReference type="CDD" id="cd02440">
    <property type="entry name" value="AdoMet_MTases"/>
    <property type="match status" value="1"/>
</dbReference>
<dbReference type="eggNOG" id="COG0275">
    <property type="taxonomic scope" value="Bacteria"/>
</dbReference>
<evidence type="ECO:0000256" key="5">
    <source>
        <dbReference type="ARBA" id="ARBA00022679"/>
    </source>
</evidence>
<feature type="binding site" evidence="7">
    <location>
        <position position="99"/>
    </location>
    <ligand>
        <name>S-adenosyl-L-methionine</name>
        <dbReference type="ChEBI" id="CHEBI:59789"/>
    </ligand>
</feature>
<feature type="binding site" evidence="7">
    <location>
        <begin position="52"/>
        <end position="54"/>
    </location>
    <ligand>
        <name>S-adenosyl-L-methionine</name>
        <dbReference type="ChEBI" id="CHEBI:59789"/>
    </ligand>
</feature>
<dbReference type="InterPro" id="IPR029063">
    <property type="entry name" value="SAM-dependent_MTases_sf"/>
</dbReference>
<dbReference type="GO" id="GO:0071424">
    <property type="term" value="F:rRNA (cytosine-N4-)-methyltransferase activity"/>
    <property type="evidence" value="ECO:0007669"/>
    <property type="project" value="UniProtKB-UniRule"/>
</dbReference>
<keyword evidence="9" id="KW-1185">Reference proteome</keyword>
<name>C4XEZ3_MYCFP</name>
<dbReference type="GO" id="GO:0005737">
    <property type="term" value="C:cytoplasm"/>
    <property type="evidence" value="ECO:0007669"/>
    <property type="project" value="UniProtKB-SubCell"/>
</dbReference>
<keyword evidence="2 7" id="KW-0963">Cytoplasm</keyword>
<evidence type="ECO:0000256" key="3">
    <source>
        <dbReference type="ARBA" id="ARBA00022552"/>
    </source>
</evidence>
<dbReference type="GO" id="GO:0070475">
    <property type="term" value="P:rRNA base methylation"/>
    <property type="evidence" value="ECO:0007669"/>
    <property type="project" value="UniProtKB-UniRule"/>
</dbReference>
<feature type="binding site" evidence="7">
    <location>
        <position position="71"/>
    </location>
    <ligand>
        <name>S-adenosyl-L-methionine</name>
        <dbReference type="ChEBI" id="CHEBI:59789"/>
    </ligand>
</feature>
<protein>
    <recommendedName>
        <fullName evidence="7">Ribosomal RNA small subunit methyltransferase H</fullName>
        <ecNumber evidence="7">2.1.1.199</ecNumber>
    </recommendedName>
    <alternativeName>
        <fullName evidence="7">16S rRNA m(4)C1402 methyltransferase</fullName>
    </alternativeName>
    <alternativeName>
        <fullName evidence="7">rRNA (cytosine-N(4)-)-methyltransferase RsmH</fullName>
    </alternativeName>
</protein>
<dbReference type="Gene3D" id="3.40.50.150">
    <property type="entry name" value="Vaccinia Virus protein VP39"/>
    <property type="match status" value="1"/>
</dbReference>
<evidence type="ECO:0000313" key="8">
    <source>
        <dbReference type="EMBL" id="BAH69715.1"/>
    </source>
</evidence>
<comment type="catalytic activity">
    <reaction evidence="7">
        <text>cytidine(1402) in 16S rRNA + S-adenosyl-L-methionine = N(4)-methylcytidine(1402) in 16S rRNA + S-adenosyl-L-homocysteine + H(+)</text>
        <dbReference type="Rhea" id="RHEA:42928"/>
        <dbReference type="Rhea" id="RHEA-COMP:10286"/>
        <dbReference type="Rhea" id="RHEA-COMP:10287"/>
        <dbReference type="ChEBI" id="CHEBI:15378"/>
        <dbReference type="ChEBI" id="CHEBI:57856"/>
        <dbReference type="ChEBI" id="CHEBI:59789"/>
        <dbReference type="ChEBI" id="CHEBI:74506"/>
        <dbReference type="ChEBI" id="CHEBI:82748"/>
        <dbReference type="EC" id="2.1.1.199"/>
    </reaction>
</comment>
<feature type="binding site" evidence="7">
    <location>
        <position position="127"/>
    </location>
    <ligand>
        <name>S-adenosyl-L-methionine</name>
        <dbReference type="ChEBI" id="CHEBI:59789"/>
    </ligand>
</feature>
<keyword evidence="5 7" id="KW-0808">Transferase</keyword>
<evidence type="ECO:0000313" key="9">
    <source>
        <dbReference type="Proteomes" id="UP000006810"/>
    </source>
</evidence>
<evidence type="ECO:0000256" key="4">
    <source>
        <dbReference type="ARBA" id="ARBA00022603"/>
    </source>
</evidence>
<dbReference type="Pfam" id="PF01795">
    <property type="entry name" value="Methyltransf_5"/>
    <property type="match status" value="1"/>
</dbReference>
<dbReference type="Proteomes" id="UP000006810">
    <property type="component" value="Chromosome"/>
</dbReference>
<dbReference type="NCBIfam" id="TIGR00006">
    <property type="entry name" value="16S rRNA (cytosine(1402)-N(4))-methyltransferase RsmH"/>
    <property type="match status" value="1"/>
</dbReference>
<evidence type="ECO:0000256" key="7">
    <source>
        <dbReference type="HAMAP-Rule" id="MF_01007"/>
    </source>
</evidence>
<evidence type="ECO:0000256" key="2">
    <source>
        <dbReference type="ARBA" id="ARBA00022490"/>
    </source>
</evidence>
<dbReference type="PANTHER" id="PTHR11265:SF0">
    <property type="entry name" value="12S RRNA N4-METHYLCYTIDINE METHYLTRANSFERASE"/>
    <property type="match status" value="1"/>
</dbReference>
<dbReference type="SUPFAM" id="SSF81799">
    <property type="entry name" value="Putative methyltransferase TM0872, insert domain"/>
    <property type="match status" value="1"/>
</dbReference>
<dbReference type="InterPro" id="IPR023397">
    <property type="entry name" value="SAM-dep_MeTrfase_MraW_recog"/>
</dbReference>
<dbReference type="HOGENOM" id="CLU_038422_3_0_14"/>
<dbReference type="PIRSF" id="PIRSF004486">
    <property type="entry name" value="MraW"/>
    <property type="match status" value="1"/>
</dbReference>
<keyword evidence="6 7" id="KW-0949">S-adenosyl-L-methionine</keyword>
<reference evidence="8 9" key="1">
    <citation type="journal article" date="2009" name="Curr. Microbiol.">
        <title>Molecular cloning and expression of a novel cholinephosphotransferase involved in glycoglycerophospholipid biosynthesis of Mycoplasma fermentans.</title>
        <authorList>
            <person name="Ishida N."/>
            <person name="Irikura D."/>
            <person name="Matsuda K."/>
            <person name="Sato S."/>
            <person name="Asano K."/>
        </authorList>
    </citation>
    <scope>NUCLEOTIDE SEQUENCE [LARGE SCALE GENOMIC DNA]</scope>
    <source>
        <strain evidence="9">ATCC 19989 / NBRC 14854 / NCTC 10117 / PG18</strain>
    </source>
</reference>
<dbReference type="EC" id="2.1.1.199" evidence="7"/>
<dbReference type="InterPro" id="IPR002903">
    <property type="entry name" value="RsmH"/>
</dbReference>
<keyword evidence="3 7" id="KW-0698">rRNA processing</keyword>
<dbReference type="PATRIC" id="fig|496833.3.peg.877"/>
<evidence type="ECO:0000256" key="1">
    <source>
        <dbReference type="ARBA" id="ARBA00010396"/>
    </source>
</evidence>
<proteinExistence type="inferred from homology"/>
<accession>C4XEZ3</accession>
<keyword evidence="4 7" id="KW-0489">Methyltransferase</keyword>
<feature type="binding site" evidence="7">
    <location>
        <position position="120"/>
    </location>
    <ligand>
        <name>S-adenosyl-L-methionine</name>
        <dbReference type="ChEBI" id="CHEBI:59789"/>
    </ligand>
</feature>
<sequence length="320" mass="36676">MTVTYLQQHKKFLKEVVNKMENQHFSVLLQESIDALNIKPDGIYVDLTLGMGGHSSEILKRLDTGRLIAFDKDTFAIEESRKRLSQIKSTNFQLIHSDFKNIKSELDKLNISQVDGIIADLGISSPQVDNDERGFSYNKNARLDMRMDQSQKLDAYYVVNNYSESQLEQLLRNYAEVKLARQVAKAIISKRPITTTLELAQVVRDAYPAKLVKLKNPNKAVFQAIRIEVNNEFDSLKQMLQDAIELLKPNTSLAVITFHSLEDSIVKHFFGSLIKSKLPAKMPINEEKQYKVKVFLPTNNELELNKRSRSAKLRVLKKCF</sequence>
<comment type="similarity">
    <text evidence="1 7">Belongs to the methyltransferase superfamily. RsmH family.</text>
</comment>
<comment type="function">
    <text evidence="7">Specifically methylates the N4 position of cytidine in position 1402 (C1402) of 16S rRNA.</text>
</comment>
<dbReference type="AlphaFoldDB" id="C4XEZ3"/>
<gene>
    <name evidence="7" type="primary">rsmH</name>
    <name evidence="8" type="ordered locus">MBIO_0450</name>
</gene>
<dbReference type="EMBL" id="AP009608">
    <property type="protein sequence ID" value="BAH69715.1"/>
    <property type="molecule type" value="Genomic_DNA"/>
</dbReference>
<dbReference type="KEGG" id="mfp:MBIO_0450"/>
<evidence type="ECO:0000256" key="6">
    <source>
        <dbReference type="ARBA" id="ARBA00022691"/>
    </source>
</evidence>
<dbReference type="HAMAP" id="MF_01007">
    <property type="entry name" value="16SrRNA_methyltr_H"/>
    <property type="match status" value="1"/>
</dbReference>